<name>A0ABT1JA42_9ACTN</name>
<feature type="compositionally biased region" description="Basic and acidic residues" evidence="1">
    <location>
        <begin position="29"/>
        <end position="38"/>
    </location>
</feature>
<dbReference type="Proteomes" id="UP001206483">
    <property type="component" value="Unassembled WGS sequence"/>
</dbReference>
<dbReference type="SUPFAM" id="SSF57997">
    <property type="entry name" value="Tropomyosin"/>
    <property type="match status" value="1"/>
</dbReference>
<feature type="region of interest" description="Disordered" evidence="1">
    <location>
        <begin position="29"/>
        <end position="48"/>
    </location>
</feature>
<accession>A0ABT1JA42</accession>
<evidence type="ECO:0000256" key="1">
    <source>
        <dbReference type="SAM" id="MobiDB-lite"/>
    </source>
</evidence>
<keyword evidence="3" id="KW-1185">Reference proteome</keyword>
<dbReference type="RefSeq" id="WP_253804300.1">
    <property type="nucleotide sequence ID" value="NZ_BAAAUB010000101.1"/>
</dbReference>
<comment type="caution">
    <text evidence="2">The sequence shown here is derived from an EMBL/GenBank/DDBJ whole genome shotgun (WGS) entry which is preliminary data.</text>
</comment>
<evidence type="ECO:0000313" key="3">
    <source>
        <dbReference type="Proteomes" id="UP001206483"/>
    </source>
</evidence>
<dbReference type="EMBL" id="JAMZDX010000008">
    <property type="protein sequence ID" value="MCP2313979.1"/>
    <property type="molecule type" value="Genomic_DNA"/>
</dbReference>
<reference evidence="2 3" key="1">
    <citation type="submission" date="2022-06" db="EMBL/GenBank/DDBJ databases">
        <title>Sequencing the genomes of 1000 actinobacteria strains.</title>
        <authorList>
            <person name="Klenk H.-P."/>
        </authorList>
    </citation>
    <scope>NUCLEOTIDE SEQUENCE [LARGE SCALE GENOMIC DNA]</scope>
    <source>
        <strain evidence="2 3">DSM 41656</strain>
    </source>
</reference>
<protein>
    <submittedName>
        <fullName evidence="2">Chromosome segregation ATPase</fullName>
    </submittedName>
</protein>
<organism evidence="2 3">
    <name type="scientific">Kitasatospora paracochleata</name>
    <dbReference type="NCBI Taxonomy" id="58354"/>
    <lineage>
        <taxon>Bacteria</taxon>
        <taxon>Bacillati</taxon>
        <taxon>Actinomycetota</taxon>
        <taxon>Actinomycetes</taxon>
        <taxon>Kitasatosporales</taxon>
        <taxon>Streptomycetaceae</taxon>
        <taxon>Kitasatospora</taxon>
    </lineage>
</organism>
<dbReference type="Gene3D" id="1.20.5.170">
    <property type="match status" value="1"/>
</dbReference>
<gene>
    <name evidence="2" type="ORF">FHR36_007178</name>
</gene>
<proteinExistence type="predicted"/>
<sequence length="320" mass="34713">MTTPYGGDADHQIRQLGRTIDDIESSLRRLRDDHEHETSSAGSRLDSAEYKLRDHQNEIEQLDERADETDSELKGLQGSVDDLTQRVAWIERRLRTAAGGSAVDLDATTGEIDQLLTKIIAGLAAEARLLPEAERARHAQNLHAHSQATSSLEQARVAVLTATGILATAAHDSDAFKTATTDYRLACTKMANAAARVEQLRSAAGAARKALDRDESLDQTLTEAADAGDAARDRLAEIARARISNAITGSDLLPVWFTTALGPMPPRSGTERWLAAATEALVYRLTYGVRDEIVALGHIPAQATARQRADHKDAEQGLRL</sequence>
<evidence type="ECO:0000313" key="2">
    <source>
        <dbReference type="EMBL" id="MCP2313979.1"/>
    </source>
</evidence>